<reference evidence="2" key="1">
    <citation type="submission" date="2013-07" db="EMBL/GenBank/DDBJ databases">
        <title>The genome of Eucalyptus grandis.</title>
        <authorList>
            <person name="Schmutz J."/>
            <person name="Hayes R."/>
            <person name="Myburg A."/>
            <person name="Tuskan G."/>
            <person name="Grattapaglia D."/>
            <person name="Rokhsar D.S."/>
        </authorList>
    </citation>
    <scope>NUCLEOTIDE SEQUENCE</scope>
    <source>
        <tissue evidence="2">Leaf extractions</tissue>
    </source>
</reference>
<dbReference type="PANTHER" id="PTHR35125">
    <property type="entry name" value="NEURON NAVIGATOR 1-LIKE-RELATED"/>
    <property type="match status" value="1"/>
</dbReference>
<dbReference type="GO" id="GO:0007346">
    <property type="term" value="P:regulation of mitotic cell cycle"/>
    <property type="evidence" value="ECO:0007669"/>
    <property type="project" value="InterPro"/>
</dbReference>
<dbReference type="Gramene" id="KCW51103">
    <property type="protein sequence ID" value="KCW51103"/>
    <property type="gene ID" value="EUGRSUZ_J00706"/>
</dbReference>
<proteinExistence type="predicted"/>
<protein>
    <submittedName>
        <fullName evidence="2">Uncharacterized protein</fullName>
    </submittedName>
</protein>
<gene>
    <name evidence="2" type="ORF">EUGRSUZ_J00706</name>
</gene>
<dbReference type="PANTHER" id="PTHR35125:SF1">
    <property type="entry name" value="PROTEIN PATRONUS 2"/>
    <property type="match status" value="1"/>
</dbReference>
<feature type="compositionally biased region" description="Low complexity" evidence="1">
    <location>
        <begin position="216"/>
        <end position="229"/>
    </location>
</feature>
<dbReference type="InterPro" id="IPR039326">
    <property type="entry name" value="Patronus"/>
</dbReference>
<dbReference type="InParanoid" id="A0A059AB91"/>
<evidence type="ECO:0000256" key="1">
    <source>
        <dbReference type="SAM" id="MobiDB-lite"/>
    </source>
</evidence>
<dbReference type="AlphaFoldDB" id="A0A059AB91"/>
<organism evidence="2">
    <name type="scientific">Eucalyptus grandis</name>
    <name type="common">Flooded gum</name>
    <dbReference type="NCBI Taxonomy" id="71139"/>
    <lineage>
        <taxon>Eukaryota</taxon>
        <taxon>Viridiplantae</taxon>
        <taxon>Streptophyta</taxon>
        <taxon>Embryophyta</taxon>
        <taxon>Tracheophyta</taxon>
        <taxon>Spermatophyta</taxon>
        <taxon>Magnoliopsida</taxon>
        <taxon>eudicotyledons</taxon>
        <taxon>Gunneridae</taxon>
        <taxon>Pentapetalae</taxon>
        <taxon>rosids</taxon>
        <taxon>malvids</taxon>
        <taxon>Myrtales</taxon>
        <taxon>Myrtaceae</taxon>
        <taxon>Myrtoideae</taxon>
        <taxon>Eucalypteae</taxon>
        <taxon>Eucalyptus</taxon>
    </lineage>
</organism>
<feature type="region of interest" description="Disordered" evidence="1">
    <location>
        <begin position="155"/>
        <end position="230"/>
    </location>
</feature>
<feature type="compositionally biased region" description="Polar residues" evidence="1">
    <location>
        <begin position="155"/>
        <end position="168"/>
    </location>
</feature>
<accession>A0A059AB91</accession>
<feature type="compositionally biased region" description="Basic and acidic residues" evidence="1">
    <location>
        <begin position="181"/>
        <end position="190"/>
    </location>
</feature>
<feature type="region of interest" description="Disordered" evidence="1">
    <location>
        <begin position="41"/>
        <end position="73"/>
    </location>
</feature>
<evidence type="ECO:0000313" key="2">
    <source>
        <dbReference type="EMBL" id="KCW51103.1"/>
    </source>
</evidence>
<name>A0A059AB91_EUCGR</name>
<dbReference type="EMBL" id="KK198762">
    <property type="protein sequence ID" value="KCW51103.1"/>
    <property type="molecule type" value="Genomic_DNA"/>
</dbReference>
<feature type="compositionally biased region" description="Low complexity" evidence="1">
    <location>
        <begin position="55"/>
        <end position="72"/>
    </location>
</feature>
<sequence length="246" mass="26821">MASLSSVLDNALNQLTEDISWLTLEDCGKFLEDRSLSHPDVAGDAPLPRWRRLAPSSTKPSTSSRRTSRGSPLRIVANSSRTGLSLSHFPPSVPCEGSRSRWGADASRRAGTASPSWNKFMAIEVISLKTLLEAHEDDDSGARTLRKIVVLSADNPPTQANSNWNSPDSAKEVSTGAKVSEFTDKADCDSPRCYPEPSELPMDEFSEWSNCSTQRSSPPSSPLGDSPTSYENVLQFEDVNFALKDE</sequence>